<evidence type="ECO:0000313" key="2">
    <source>
        <dbReference type="Proteomes" id="UP000027341"/>
    </source>
</evidence>
<accession>A0A066ZTN8</accession>
<evidence type="ECO:0000313" key="1">
    <source>
        <dbReference type="EMBL" id="KDN96867.1"/>
    </source>
</evidence>
<dbReference type="Proteomes" id="UP000027341">
    <property type="component" value="Unassembled WGS sequence"/>
</dbReference>
<organism evidence="1 2">
    <name type="scientific">Hydrogenovibrio marinus</name>
    <dbReference type="NCBI Taxonomy" id="28885"/>
    <lineage>
        <taxon>Bacteria</taxon>
        <taxon>Pseudomonadati</taxon>
        <taxon>Pseudomonadota</taxon>
        <taxon>Gammaproteobacteria</taxon>
        <taxon>Thiotrichales</taxon>
        <taxon>Piscirickettsiaceae</taxon>
        <taxon>Hydrogenovibrio</taxon>
    </lineage>
</organism>
<dbReference type="AlphaFoldDB" id="A0A066ZTN8"/>
<sequence length="106" mass="12000">MSEAYNWIRLECIPLPDSGFDPCIVFWNPTEQTILGDAAEQILKWVREAKEKGFISTPTLSHFEIVSPLTQPSELAAILAQYYWVIPVPVESPEQSTTNDDKPVLH</sequence>
<reference evidence="1 2" key="1">
    <citation type="submission" date="2014-04" db="EMBL/GenBank/DDBJ databases">
        <title>Draft genome sequence of Hydrogenovibrio marinus MH-110, a model organism for aerobic H2 metabolism.</title>
        <authorList>
            <person name="Cha H.J."/>
            <person name="Jo B.H."/>
            <person name="Hwang B.H."/>
        </authorList>
    </citation>
    <scope>NUCLEOTIDE SEQUENCE [LARGE SCALE GENOMIC DNA]</scope>
    <source>
        <strain evidence="1 2">MH-110</strain>
    </source>
</reference>
<protein>
    <submittedName>
        <fullName evidence="1">Uncharacterized protein</fullName>
    </submittedName>
</protein>
<comment type="caution">
    <text evidence="1">The sequence shown here is derived from an EMBL/GenBank/DDBJ whole genome shotgun (WGS) entry which is preliminary data.</text>
</comment>
<name>A0A066ZTN8_HYDMR</name>
<proteinExistence type="predicted"/>
<dbReference type="STRING" id="28885.EI16_11575"/>
<dbReference type="EMBL" id="JMIU01000001">
    <property type="protein sequence ID" value="KDN96867.1"/>
    <property type="molecule type" value="Genomic_DNA"/>
</dbReference>
<gene>
    <name evidence="1" type="ORF">EI16_11575</name>
</gene>
<keyword evidence="2" id="KW-1185">Reference proteome</keyword>
<dbReference type="RefSeq" id="WP_029908013.1">
    <property type="nucleotide sequence ID" value="NZ_AP020335.1"/>
</dbReference>